<dbReference type="STRING" id="525257.HMPREF0204_13963"/>
<accession>A0A448AXD1</accession>
<dbReference type="Pfam" id="PF00011">
    <property type="entry name" value="HSP20"/>
    <property type="match status" value="1"/>
</dbReference>
<protein>
    <submittedName>
        <fullName evidence="4">Probable Hsp20 family chaperone</fullName>
    </submittedName>
</protein>
<comment type="similarity">
    <text evidence="1 2">Belongs to the small heat shock protein (HSP20) family.</text>
</comment>
<feature type="domain" description="SHSP" evidence="3">
    <location>
        <begin position="26"/>
        <end position="138"/>
    </location>
</feature>
<sequence>MKTSVPKQTPVKLLTEEFWSKNEILNQPGKIEHSVNIIDKNGNYRIQVNAPGFKKEDFKIRVENGVLNIQAYATDEKEEIKKNYVRKEFLTSSLARSFRLPEGIDVSDIKARYKNGRLYIKMGKANTVKKMNKKIKVQ</sequence>
<name>A0A448AXD1_CHRGE</name>
<evidence type="ECO:0000313" key="4">
    <source>
        <dbReference type="EMBL" id="VEE04937.1"/>
    </source>
</evidence>
<dbReference type="PANTHER" id="PTHR11527">
    <property type="entry name" value="HEAT-SHOCK PROTEIN 20 FAMILY MEMBER"/>
    <property type="match status" value="1"/>
</dbReference>
<evidence type="ECO:0000256" key="2">
    <source>
        <dbReference type="RuleBase" id="RU003616"/>
    </source>
</evidence>
<dbReference type="KEGG" id="cgle:NCTC11432_00513"/>
<dbReference type="InterPro" id="IPR031107">
    <property type="entry name" value="Small_HSP"/>
</dbReference>
<gene>
    <name evidence="4" type="ORF">NCTC11432_00513</name>
</gene>
<dbReference type="SUPFAM" id="SSF49764">
    <property type="entry name" value="HSP20-like chaperones"/>
    <property type="match status" value="1"/>
</dbReference>
<dbReference type="GeneID" id="93022314"/>
<reference evidence="4 5" key="1">
    <citation type="submission" date="2018-12" db="EMBL/GenBank/DDBJ databases">
        <authorList>
            <consortium name="Pathogen Informatics"/>
        </authorList>
    </citation>
    <scope>NUCLEOTIDE SEQUENCE [LARGE SCALE GENOMIC DNA]</scope>
    <source>
        <strain evidence="4 5">NCTC11432</strain>
    </source>
</reference>
<dbReference type="OrthoDB" id="9814487at2"/>
<organism evidence="4 5">
    <name type="scientific">Chryseobacterium gleum</name>
    <name type="common">Flavobacterium gleum</name>
    <dbReference type="NCBI Taxonomy" id="250"/>
    <lineage>
        <taxon>Bacteria</taxon>
        <taxon>Pseudomonadati</taxon>
        <taxon>Bacteroidota</taxon>
        <taxon>Flavobacteriia</taxon>
        <taxon>Flavobacteriales</taxon>
        <taxon>Weeksellaceae</taxon>
        <taxon>Chryseobacterium group</taxon>
        <taxon>Chryseobacterium</taxon>
    </lineage>
</organism>
<dbReference type="RefSeq" id="WP_002979744.1">
    <property type="nucleotide sequence ID" value="NZ_CP068486.1"/>
</dbReference>
<dbReference type="CDD" id="cd06464">
    <property type="entry name" value="ACD_sHsps-like"/>
    <property type="match status" value="1"/>
</dbReference>
<dbReference type="EMBL" id="LR134289">
    <property type="protein sequence ID" value="VEE04937.1"/>
    <property type="molecule type" value="Genomic_DNA"/>
</dbReference>
<evidence type="ECO:0000259" key="3">
    <source>
        <dbReference type="PROSITE" id="PS01031"/>
    </source>
</evidence>
<dbReference type="Proteomes" id="UP000279227">
    <property type="component" value="Chromosome"/>
</dbReference>
<dbReference type="InterPro" id="IPR002068">
    <property type="entry name" value="A-crystallin/Hsp20_dom"/>
</dbReference>
<evidence type="ECO:0000256" key="1">
    <source>
        <dbReference type="PROSITE-ProRule" id="PRU00285"/>
    </source>
</evidence>
<evidence type="ECO:0000313" key="5">
    <source>
        <dbReference type="Proteomes" id="UP000279227"/>
    </source>
</evidence>
<dbReference type="InterPro" id="IPR008978">
    <property type="entry name" value="HSP20-like_chaperone"/>
</dbReference>
<proteinExistence type="inferred from homology"/>
<dbReference type="AlphaFoldDB" id="A0A448AXD1"/>
<dbReference type="PROSITE" id="PS01031">
    <property type="entry name" value="SHSP"/>
    <property type="match status" value="1"/>
</dbReference>
<dbReference type="Gene3D" id="2.60.40.790">
    <property type="match status" value="1"/>
</dbReference>